<dbReference type="EMBL" id="BBVC01000142">
    <property type="protein sequence ID" value="GAO99093.1"/>
    <property type="molecule type" value="Genomic_DNA"/>
</dbReference>
<reference evidence="1 2" key="1">
    <citation type="submission" date="2015-03" db="EMBL/GenBank/DDBJ databases">
        <title>Caedibacter varicaedens, whole genome shotgun sequence.</title>
        <authorList>
            <person name="Suzuki H."/>
            <person name="Dapper A.L."/>
            <person name="Gibson A.K."/>
            <person name="Jackson C."/>
            <person name="Lee H."/>
            <person name="Pejaver V.R."/>
            <person name="Doak T."/>
            <person name="Lynch M."/>
        </authorList>
    </citation>
    <scope>NUCLEOTIDE SEQUENCE [LARGE SCALE GENOMIC DNA]</scope>
</reference>
<sequence>MASTVQPKGWVPISYDARDILKALWIKETPKIFYHSLGKDLTFPIEASNSDIRHRLGRFTRRTKASSRSFYMIHASLKITHHLQDDSVLKAYLSPLISSFS</sequence>
<dbReference type="Proteomes" id="UP000036771">
    <property type="component" value="Unassembled WGS sequence"/>
</dbReference>
<evidence type="ECO:0000313" key="2">
    <source>
        <dbReference type="Proteomes" id="UP000036771"/>
    </source>
</evidence>
<name>A0A0K8MFW9_9PROT</name>
<comment type="caution">
    <text evidence="1">The sequence shown here is derived from an EMBL/GenBank/DDBJ whole genome shotgun (WGS) entry which is preliminary data.</text>
</comment>
<organism evidence="1 2">
    <name type="scientific">Caedimonas varicaedens</name>
    <dbReference type="NCBI Taxonomy" id="1629334"/>
    <lineage>
        <taxon>Bacteria</taxon>
        <taxon>Pseudomonadati</taxon>
        <taxon>Pseudomonadota</taxon>
        <taxon>Alphaproteobacteria</taxon>
        <taxon>Holosporales</taxon>
        <taxon>Caedimonadaceae</taxon>
        <taxon>Caedimonas</taxon>
    </lineage>
</organism>
<evidence type="ECO:0000313" key="1">
    <source>
        <dbReference type="EMBL" id="GAO99093.1"/>
    </source>
</evidence>
<gene>
    <name evidence="1" type="ORF">Cva_01769</name>
</gene>
<keyword evidence="2" id="KW-1185">Reference proteome</keyword>
<accession>A0A0K8MFW9</accession>
<protein>
    <submittedName>
        <fullName evidence="1">Uncharacterized protein</fullName>
    </submittedName>
</protein>
<proteinExistence type="predicted"/>
<dbReference type="AlphaFoldDB" id="A0A0K8MFW9"/>